<dbReference type="Proteomes" id="UP000827986">
    <property type="component" value="Unassembled WGS sequence"/>
</dbReference>
<name>A0A9D3XQ08_9SAUR</name>
<dbReference type="AlphaFoldDB" id="A0A9D3XQ08"/>
<dbReference type="EMBL" id="JAHDVG010000465">
    <property type="protein sequence ID" value="KAH1183722.1"/>
    <property type="molecule type" value="Genomic_DNA"/>
</dbReference>
<proteinExistence type="predicted"/>
<evidence type="ECO:0000313" key="1">
    <source>
        <dbReference type="EMBL" id="KAH1183722.1"/>
    </source>
</evidence>
<protein>
    <submittedName>
        <fullName evidence="1">Uncharacterized protein</fullName>
    </submittedName>
</protein>
<dbReference type="PROSITE" id="PS51257">
    <property type="entry name" value="PROKAR_LIPOPROTEIN"/>
    <property type="match status" value="1"/>
</dbReference>
<sequence>MPQSRSGRWKRISSRGIGVIQFPWSMACSSWPLLTLPVGVKLKLARKPSCPPEKNFNFFKNVNHDLGRKVKKWNTKEPGTMGAQGGSRAVMWEPKLRPSKLITLSILATYR</sequence>
<accession>A0A9D3XQ08</accession>
<organism evidence="1 2">
    <name type="scientific">Mauremys mutica</name>
    <name type="common">yellowpond turtle</name>
    <dbReference type="NCBI Taxonomy" id="74926"/>
    <lineage>
        <taxon>Eukaryota</taxon>
        <taxon>Metazoa</taxon>
        <taxon>Chordata</taxon>
        <taxon>Craniata</taxon>
        <taxon>Vertebrata</taxon>
        <taxon>Euteleostomi</taxon>
        <taxon>Archelosauria</taxon>
        <taxon>Testudinata</taxon>
        <taxon>Testudines</taxon>
        <taxon>Cryptodira</taxon>
        <taxon>Durocryptodira</taxon>
        <taxon>Testudinoidea</taxon>
        <taxon>Geoemydidae</taxon>
        <taxon>Geoemydinae</taxon>
        <taxon>Mauremys</taxon>
    </lineage>
</organism>
<gene>
    <name evidence="1" type="ORF">KIL84_014338</name>
</gene>
<keyword evidence="2" id="KW-1185">Reference proteome</keyword>
<reference evidence="1" key="1">
    <citation type="submission" date="2021-09" db="EMBL/GenBank/DDBJ databases">
        <title>The genome of Mauremys mutica provides insights into the evolution of semi-aquatic lifestyle.</title>
        <authorList>
            <person name="Gong S."/>
            <person name="Gao Y."/>
        </authorList>
    </citation>
    <scope>NUCLEOTIDE SEQUENCE</scope>
    <source>
        <strain evidence="1">MM-2020</strain>
        <tissue evidence="1">Muscle</tissue>
    </source>
</reference>
<evidence type="ECO:0000313" key="2">
    <source>
        <dbReference type="Proteomes" id="UP000827986"/>
    </source>
</evidence>
<comment type="caution">
    <text evidence="1">The sequence shown here is derived from an EMBL/GenBank/DDBJ whole genome shotgun (WGS) entry which is preliminary data.</text>
</comment>